<protein>
    <submittedName>
        <fullName evidence="2">Uncharacterized protein</fullName>
    </submittedName>
</protein>
<name>A0A1B9IH82_9TREE</name>
<dbReference type="STRING" id="1331196.A0A1B9IH82"/>
<feature type="compositionally biased region" description="Polar residues" evidence="1">
    <location>
        <begin position="370"/>
        <end position="414"/>
    </location>
</feature>
<feature type="compositionally biased region" description="Basic and acidic residues" evidence="1">
    <location>
        <begin position="557"/>
        <end position="566"/>
    </location>
</feature>
<evidence type="ECO:0000313" key="2">
    <source>
        <dbReference type="EMBL" id="OCF54734.1"/>
    </source>
</evidence>
<feature type="compositionally biased region" description="Polar residues" evidence="1">
    <location>
        <begin position="698"/>
        <end position="712"/>
    </location>
</feature>
<reference evidence="3" key="2">
    <citation type="submission" date="2013-12" db="EMBL/GenBank/DDBJ databases">
        <title>Evolution of pathogenesis and genome organization in the Tremellales.</title>
        <authorList>
            <person name="Cuomo C."/>
            <person name="Litvintseva A."/>
            <person name="Heitman J."/>
            <person name="Chen Y."/>
            <person name="Sun S."/>
            <person name="Springer D."/>
            <person name="Dromer F."/>
            <person name="Young S."/>
            <person name="Zeng Q."/>
            <person name="Chapman S."/>
            <person name="Gujja S."/>
            <person name="Saif S."/>
            <person name="Birren B."/>
        </authorList>
    </citation>
    <scope>NUCLEOTIDE SEQUENCE [LARGE SCALE GENOMIC DNA]</scope>
    <source>
        <strain evidence="3">CBS 10435</strain>
    </source>
</reference>
<dbReference type="OrthoDB" id="2575080at2759"/>
<feature type="compositionally biased region" description="Basic and acidic residues" evidence="1">
    <location>
        <begin position="452"/>
        <end position="475"/>
    </location>
</feature>
<feature type="compositionally biased region" description="Low complexity" evidence="1">
    <location>
        <begin position="1"/>
        <end position="21"/>
    </location>
</feature>
<evidence type="ECO:0000256" key="1">
    <source>
        <dbReference type="SAM" id="MobiDB-lite"/>
    </source>
</evidence>
<feature type="region of interest" description="Disordered" evidence="1">
    <location>
        <begin position="112"/>
        <end position="180"/>
    </location>
</feature>
<gene>
    <name evidence="2" type="ORF">L486_07868</name>
</gene>
<feature type="compositionally biased region" description="Basic and acidic residues" evidence="1">
    <location>
        <begin position="767"/>
        <end position="798"/>
    </location>
</feature>
<feature type="compositionally biased region" description="Polar residues" evidence="1">
    <location>
        <begin position="266"/>
        <end position="275"/>
    </location>
</feature>
<feature type="region of interest" description="Disordered" evidence="1">
    <location>
        <begin position="1"/>
        <end position="99"/>
    </location>
</feature>
<dbReference type="EMBL" id="KI669469">
    <property type="protein sequence ID" value="OCF54734.1"/>
    <property type="molecule type" value="Genomic_DNA"/>
</dbReference>
<evidence type="ECO:0000313" key="3">
    <source>
        <dbReference type="Proteomes" id="UP000092583"/>
    </source>
</evidence>
<feature type="compositionally biased region" description="Low complexity" evidence="1">
    <location>
        <begin position="574"/>
        <end position="593"/>
    </location>
</feature>
<feature type="region of interest" description="Disordered" evidence="1">
    <location>
        <begin position="908"/>
        <end position="938"/>
    </location>
</feature>
<organism evidence="2 3">
    <name type="scientific">Kwoniella mangroviensis CBS 10435</name>
    <dbReference type="NCBI Taxonomy" id="1331196"/>
    <lineage>
        <taxon>Eukaryota</taxon>
        <taxon>Fungi</taxon>
        <taxon>Dikarya</taxon>
        <taxon>Basidiomycota</taxon>
        <taxon>Agaricomycotina</taxon>
        <taxon>Tremellomycetes</taxon>
        <taxon>Tremellales</taxon>
        <taxon>Cryptococcaceae</taxon>
        <taxon>Kwoniella</taxon>
    </lineage>
</organism>
<proteinExistence type="predicted"/>
<dbReference type="Proteomes" id="UP000092583">
    <property type="component" value="Unassembled WGS sequence"/>
</dbReference>
<feature type="compositionally biased region" description="Polar residues" evidence="1">
    <location>
        <begin position="235"/>
        <end position="258"/>
    </location>
</feature>
<feature type="compositionally biased region" description="Polar residues" evidence="1">
    <location>
        <begin position="534"/>
        <end position="556"/>
    </location>
</feature>
<feature type="compositionally biased region" description="Basic and acidic residues" evidence="1">
    <location>
        <begin position="846"/>
        <end position="858"/>
    </location>
</feature>
<sequence>MSGPPGSGSQQPYSHSQSSPPAIKLDRSSQGEAGPSRFPNHQYPSGISSRNIASTSSQYISSSQSRIARSHAHRPSDAIDLTQNHKGKGKAAEPIDLTLIDTDEEGEIEEMGRAKLQSSSGSIVLMDKDGRPVGGKSKGKDPPTKTFLEPPSSSFIPGRPRRDGRADPGQTHPAGIRNPASAMLARRNFDAQGLSRHQAIDLCSNSSRSASPEVLQLINDGNGRLPPRDDPVKPTLTQANNLHQRNFTKSASSQSINLGRTDLARSPSTSRTAVNSKKAASGSPRRVKRMPKQPTVHRMSKDEWDAAVDERKKTMEAEKMQRDSRTPSLQSTSPQTSRRSASKESSTLGTQVHKVMNESPLRKPIPLFKTENSPSRRSPIQTSLSQGPTQALSLSQNQIRSKSKTPTKSLTQPHIVTPHPRDSCAPRLNAEAGPSKPTQSSVKSKHFSPHQPGKDERPHRPQPELQPRKPSRERPQPGAYTLPPVETSIHDWPRTQSTYSAGGSKKRNSLNQSRDKEKGKQNQSVSPQKRIRQDQLSTTSSVQKSTPDNSSTQLSMKSHDTLELKQDNIIFRNSSSTSSSLTPLSSPTSPTSLFHNNEKERYEPSPVKSLSASPVKGKPFPRLFGDETPLSKIYIPKKDESVLGEEDENDSKDPSGNAEDIFAEFADFDWAASDDEAPKEGSDLVQDPSDLPKDIESVDQNQHPNDNTSSSRIEPVLATSPHKRPSSSQTMVAMQLEPGRTSPTTPRSSQKRSRPSTSPTQSCKRRNISEKYTKFLEEERIRVETEKEAEREKEKQMESEAQDLLETKQHEGNDEDGGGDLDGFLDNIAPTSPVKPNMRTAIQSRQESRKAKIEEAKATRRKAKLQAIQQSAKAERLGTKKLEDQKFRSVLKVINKNKDINDFIEEYQQRRQGEEAYPTPETEWDDDDDDSPLSYSSDLDDLEDIKMELDRSFDIDVDLDALEGEDGFNDVVEELRKEGVGLDDSLIRDARASMTSSKVRKDQGLTWEGFWEREPIRPEEKDQKRIVPFDIDTHDPMLKMICEMARQPDADLESLGHILSSGVMIFVEKDRRELANALFNNAISSSDPTWSAIARSCFSDMLQMDEYLRREDLKYLLGLGIKLLLHLGARRSTFSNLNEDLGHIEDESGIMIGREEACGMICRILMAEASRSNDAIYYQTDPSGSIKPQNVGWIPILLLMSIDNSTSSALKRTIGETIQVLLHESVLEAENMIQLVYSITRAIVDASTQYPNAVKVAILDSLGQKSNETTVLYRWLAMEWLLPGTMAKVETMDKRSLVPPIPFLLLSIDNISDLIRPPSNTTSDEKIEPDWSEINFLVTFLYGSMSDIETLLRELNVEFNNEQTSGIYGERSIKDLMQDCEIERVREGLRRCRDLISDQSNGTLKSTVKARLHQLYEITRLTLMLSITKKVRAKRLGKGLKVGNVRGQAQLDFTVRPVDKKEPKKTPSVE</sequence>
<feature type="compositionally biased region" description="Polar residues" evidence="1">
    <location>
        <begin position="42"/>
        <end position="51"/>
    </location>
</feature>
<accession>A0A1B9IH82</accession>
<feature type="compositionally biased region" description="Low complexity" evidence="1">
    <location>
        <begin position="326"/>
        <end position="339"/>
    </location>
</feature>
<reference evidence="2 3" key="1">
    <citation type="submission" date="2013-07" db="EMBL/GenBank/DDBJ databases">
        <title>The Genome Sequence of Kwoniella mangroviensis CBS10435.</title>
        <authorList>
            <consortium name="The Broad Institute Genome Sequencing Platform"/>
            <person name="Cuomo C."/>
            <person name="Litvintseva A."/>
            <person name="Chen Y."/>
            <person name="Heitman J."/>
            <person name="Sun S."/>
            <person name="Springer D."/>
            <person name="Dromer F."/>
            <person name="Young S.K."/>
            <person name="Zeng Q."/>
            <person name="Gargeya S."/>
            <person name="Fitzgerald M."/>
            <person name="Abouelleil A."/>
            <person name="Alvarado L."/>
            <person name="Berlin A.M."/>
            <person name="Chapman S.B."/>
            <person name="Dewar J."/>
            <person name="Goldberg J."/>
            <person name="Griggs A."/>
            <person name="Gujja S."/>
            <person name="Hansen M."/>
            <person name="Howarth C."/>
            <person name="Imamovic A."/>
            <person name="Larimer J."/>
            <person name="McCowan C."/>
            <person name="Murphy C."/>
            <person name="Pearson M."/>
            <person name="Priest M."/>
            <person name="Roberts A."/>
            <person name="Saif S."/>
            <person name="Shea T."/>
            <person name="Sykes S."/>
            <person name="Wortman J."/>
            <person name="Nusbaum C."/>
            <person name="Birren B."/>
        </authorList>
    </citation>
    <scope>NUCLEOTIDE SEQUENCE [LARGE SCALE GENOMIC DNA]</scope>
    <source>
        <strain evidence="2 3">CBS 10435</strain>
    </source>
</reference>
<feature type="compositionally biased region" description="Acidic residues" evidence="1">
    <location>
        <begin position="922"/>
        <end position="931"/>
    </location>
</feature>
<keyword evidence="3" id="KW-1185">Reference proteome</keyword>
<feature type="compositionally biased region" description="Basic and acidic residues" evidence="1">
    <location>
        <begin position="299"/>
        <end position="325"/>
    </location>
</feature>
<feature type="region of interest" description="Disordered" evidence="1">
    <location>
        <begin position="205"/>
        <end position="876"/>
    </location>
</feature>
<feature type="compositionally biased region" description="Low complexity" evidence="1">
    <location>
        <begin position="52"/>
        <end position="67"/>
    </location>
</feature>